<evidence type="ECO:0000313" key="3">
    <source>
        <dbReference type="Proteomes" id="UP000078492"/>
    </source>
</evidence>
<dbReference type="AlphaFoldDB" id="A0A195DD71"/>
<sequence length="88" mass="9827">MSAYLSAEIVLLSGFWFCSWVRGYETEEPTIYYLSFLEKVRLNKRAGVLLADDGDAMPSGVSARSSALASIRFARPYVPQLSPSFRVN</sequence>
<gene>
    <name evidence="2" type="ORF">ALC57_17033</name>
</gene>
<keyword evidence="1" id="KW-0732">Signal</keyword>
<reference evidence="2 3" key="1">
    <citation type="submission" date="2015-09" db="EMBL/GenBank/DDBJ databases">
        <title>Trachymyrmex cornetzi WGS genome.</title>
        <authorList>
            <person name="Nygaard S."/>
            <person name="Hu H."/>
            <person name="Boomsma J."/>
            <person name="Zhang G."/>
        </authorList>
    </citation>
    <scope>NUCLEOTIDE SEQUENCE [LARGE SCALE GENOMIC DNA]</scope>
    <source>
        <strain evidence="2">Tcor2-1</strain>
        <tissue evidence="2">Whole body</tissue>
    </source>
</reference>
<protein>
    <recommendedName>
        <fullName evidence="4">Secreted protein</fullName>
    </recommendedName>
</protein>
<evidence type="ECO:0008006" key="4">
    <source>
        <dbReference type="Google" id="ProtNLM"/>
    </source>
</evidence>
<feature type="signal peptide" evidence="1">
    <location>
        <begin position="1"/>
        <end position="23"/>
    </location>
</feature>
<feature type="chain" id="PRO_5008270388" description="Secreted protein" evidence="1">
    <location>
        <begin position="24"/>
        <end position="88"/>
    </location>
</feature>
<evidence type="ECO:0000313" key="2">
    <source>
        <dbReference type="EMBL" id="KYN10833.1"/>
    </source>
</evidence>
<accession>A0A195DD71</accession>
<proteinExistence type="predicted"/>
<organism evidence="2 3">
    <name type="scientific">Trachymyrmex cornetzi</name>
    <dbReference type="NCBI Taxonomy" id="471704"/>
    <lineage>
        <taxon>Eukaryota</taxon>
        <taxon>Metazoa</taxon>
        <taxon>Ecdysozoa</taxon>
        <taxon>Arthropoda</taxon>
        <taxon>Hexapoda</taxon>
        <taxon>Insecta</taxon>
        <taxon>Pterygota</taxon>
        <taxon>Neoptera</taxon>
        <taxon>Endopterygota</taxon>
        <taxon>Hymenoptera</taxon>
        <taxon>Apocrita</taxon>
        <taxon>Aculeata</taxon>
        <taxon>Formicoidea</taxon>
        <taxon>Formicidae</taxon>
        <taxon>Myrmicinae</taxon>
        <taxon>Trachymyrmex</taxon>
    </lineage>
</organism>
<keyword evidence="3" id="KW-1185">Reference proteome</keyword>
<dbReference type="EMBL" id="KQ980979">
    <property type="protein sequence ID" value="KYN10833.1"/>
    <property type="molecule type" value="Genomic_DNA"/>
</dbReference>
<dbReference type="Proteomes" id="UP000078492">
    <property type="component" value="Unassembled WGS sequence"/>
</dbReference>
<name>A0A195DD71_9HYME</name>
<evidence type="ECO:0000256" key="1">
    <source>
        <dbReference type="SAM" id="SignalP"/>
    </source>
</evidence>